<dbReference type="AlphaFoldDB" id="X0UM44"/>
<dbReference type="Pfam" id="PF03548">
    <property type="entry name" value="LolA"/>
    <property type="match status" value="1"/>
</dbReference>
<sequence length="120" mass="13420">MNSKSLFIIPLFVLLLGSIPSGKALPDDILSTVIEGISGRYGSAKGLAAEYTREAISKTMAKLGVADRHDLAKGRLYFKPPHFLRLEQASPQEELLLTDGQILWWYVPLKKEVYKYPAEK</sequence>
<dbReference type="Gene3D" id="2.50.20.10">
    <property type="entry name" value="Lipoprotein localisation LolA/LolB/LppX"/>
    <property type="match status" value="1"/>
</dbReference>
<accession>X0UM44</accession>
<evidence type="ECO:0000313" key="1">
    <source>
        <dbReference type="EMBL" id="GAG00362.1"/>
    </source>
</evidence>
<gene>
    <name evidence="1" type="ORF">S01H1_45405</name>
</gene>
<organism evidence="1">
    <name type="scientific">marine sediment metagenome</name>
    <dbReference type="NCBI Taxonomy" id="412755"/>
    <lineage>
        <taxon>unclassified sequences</taxon>
        <taxon>metagenomes</taxon>
        <taxon>ecological metagenomes</taxon>
    </lineage>
</organism>
<reference evidence="1" key="1">
    <citation type="journal article" date="2014" name="Front. Microbiol.">
        <title>High frequency of phylogenetically diverse reductive dehalogenase-homologous genes in deep subseafloor sedimentary metagenomes.</title>
        <authorList>
            <person name="Kawai M."/>
            <person name="Futagami T."/>
            <person name="Toyoda A."/>
            <person name="Takaki Y."/>
            <person name="Nishi S."/>
            <person name="Hori S."/>
            <person name="Arai W."/>
            <person name="Tsubouchi T."/>
            <person name="Morono Y."/>
            <person name="Uchiyama I."/>
            <person name="Ito T."/>
            <person name="Fujiyama A."/>
            <person name="Inagaki F."/>
            <person name="Takami H."/>
        </authorList>
    </citation>
    <scope>NUCLEOTIDE SEQUENCE</scope>
    <source>
        <strain evidence="1">Expedition CK06-06</strain>
    </source>
</reference>
<name>X0UM44_9ZZZZ</name>
<protein>
    <recommendedName>
        <fullName evidence="2">Outer membrane lipoprotein carrier protein LolA</fullName>
    </recommendedName>
</protein>
<dbReference type="InterPro" id="IPR029046">
    <property type="entry name" value="LolA/LolB/LppX"/>
</dbReference>
<dbReference type="EMBL" id="BARS01029013">
    <property type="protein sequence ID" value="GAG00362.1"/>
    <property type="molecule type" value="Genomic_DNA"/>
</dbReference>
<evidence type="ECO:0008006" key="2">
    <source>
        <dbReference type="Google" id="ProtNLM"/>
    </source>
</evidence>
<proteinExistence type="predicted"/>
<dbReference type="InterPro" id="IPR004564">
    <property type="entry name" value="OM_lipoprot_carrier_LolA-like"/>
</dbReference>
<comment type="caution">
    <text evidence="1">The sequence shown here is derived from an EMBL/GenBank/DDBJ whole genome shotgun (WGS) entry which is preliminary data.</text>
</comment>
<dbReference type="CDD" id="cd16325">
    <property type="entry name" value="LolA"/>
    <property type="match status" value="1"/>
</dbReference>
<feature type="non-terminal residue" evidence="1">
    <location>
        <position position="120"/>
    </location>
</feature>
<dbReference type="SUPFAM" id="SSF89392">
    <property type="entry name" value="Prokaryotic lipoproteins and lipoprotein localization factors"/>
    <property type="match status" value="1"/>
</dbReference>